<reference evidence="2" key="2">
    <citation type="submission" date="2020-09" db="EMBL/GenBank/DDBJ databases">
        <authorList>
            <person name="Sun Q."/>
            <person name="Kim S."/>
        </authorList>
    </citation>
    <scope>NUCLEOTIDE SEQUENCE</scope>
    <source>
        <strain evidence="2">KCTC 42097</strain>
    </source>
</reference>
<dbReference type="PANTHER" id="PTHR23026:SF123">
    <property type="entry name" value="NAD(P)H NITROREDUCTASE RV3131-RELATED"/>
    <property type="match status" value="1"/>
</dbReference>
<dbReference type="AlphaFoldDB" id="A0A8J3DRE6"/>
<dbReference type="PANTHER" id="PTHR23026">
    <property type="entry name" value="NADPH NITROREDUCTASE"/>
    <property type="match status" value="1"/>
</dbReference>
<sequence>MVALKKAMDYAPSVGNARPWRVFNVASPEKREQVRQIFEKANSKAQAIYETERANEYRKLKLEGIRVAPLQLAIFTESEPDAGHGLGRQSMTSTLEQSTAMAVQNLCLAARAFGLGTGMVSILDPEAMQKLFCVPPSWRFSFYLCIGLPSFTDDTPLLHKCGWQENIKTRWQNC</sequence>
<dbReference type="GO" id="GO:0016491">
    <property type="term" value="F:oxidoreductase activity"/>
    <property type="evidence" value="ECO:0007669"/>
    <property type="project" value="InterPro"/>
</dbReference>
<dbReference type="InterPro" id="IPR012825">
    <property type="entry name" value="BluB"/>
</dbReference>
<dbReference type="Pfam" id="PF00881">
    <property type="entry name" value="Nitroreductase"/>
    <property type="match status" value="1"/>
</dbReference>
<feature type="domain" description="Nitroreductase" evidence="1">
    <location>
        <begin position="5"/>
        <end position="147"/>
    </location>
</feature>
<accession>A0A8J3DRE6</accession>
<dbReference type="SUPFAM" id="SSF55469">
    <property type="entry name" value="FMN-dependent nitroreductase-like"/>
    <property type="match status" value="1"/>
</dbReference>
<name>A0A8J3DRE6_9HYPH</name>
<dbReference type="EMBL" id="BMZO01000008">
    <property type="protein sequence ID" value="GHC74905.1"/>
    <property type="molecule type" value="Genomic_DNA"/>
</dbReference>
<comment type="caution">
    <text evidence="2">The sequence shown here is derived from an EMBL/GenBank/DDBJ whole genome shotgun (WGS) entry which is preliminary data.</text>
</comment>
<dbReference type="NCBIfam" id="TIGR02476">
    <property type="entry name" value="BluB"/>
    <property type="match status" value="1"/>
</dbReference>
<protein>
    <recommendedName>
        <fullName evidence="1">Nitroreductase domain-containing protein</fullName>
    </recommendedName>
</protein>
<dbReference type="InterPro" id="IPR029479">
    <property type="entry name" value="Nitroreductase"/>
</dbReference>
<dbReference type="InterPro" id="IPR050627">
    <property type="entry name" value="Nitroreductase/BluB"/>
</dbReference>
<organism evidence="2 3">
    <name type="scientific">Limoniibacter endophyticus</name>
    <dbReference type="NCBI Taxonomy" id="1565040"/>
    <lineage>
        <taxon>Bacteria</taxon>
        <taxon>Pseudomonadati</taxon>
        <taxon>Pseudomonadota</taxon>
        <taxon>Alphaproteobacteria</taxon>
        <taxon>Hyphomicrobiales</taxon>
        <taxon>Bartonellaceae</taxon>
        <taxon>Limoniibacter</taxon>
    </lineage>
</organism>
<reference evidence="2" key="1">
    <citation type="journal article" date="2014" name="Int. J. Syst. Evol. Microbiol.">
        <title>Complete genome sequence of Corynebacterium casei LMG S-19264T (=DSM 44701T), isolated from a smear-ripened cheese.</title>
        <authorList>
            <consortium name="US DOE Joint Genome Institute (JGI-PGF)"/>
            <person name="Walter F."/>
            <person name="Albersmeier A."/>
            <person name="Kalinowski J."/>
            <person name="Ruckert C."/>
        </authorList>
    </citation>
    <scope>NUCLEOTIDE SEQUENCE</scope>
    <source>
        <strain evidence="2">KCTC 42097</strain>
    </source>
</reference>
<evidence type="ECO:0000313" key="2">
    <source>
        <dbReference type="EMBL" id="GHC74905.1"/>
    </source>
</evidence>
<keyword evidence="3" id="KW-1185">Reference proteome</keyword>
<dbReference type="Proteomes" id="UP000641137">
    <property type="component" value="Unassembled WGS sequence"/>
</dbReference>
<evidence type="ECO:0000259" key="1">
    <source>
        <dbReference type="Pfam" id="PF00881"/>
    </source>
</evidence>
<evidence type="ECO:0000313" key="3">
    <source>
        <dbReference type="Proteomes" id="UP000641137"/>
    </source>
</evidence>
<dbReference type="Gene3D" id="3.40.109.10">
    <property type="entry name" value="NADH Oxidase"/>
    <property type="match status" value="1"/>
</dbReference>
<dbReference type="InterPro" id="IPR000415">
    <property type="entry name" value="Nitroreductase-like"/>
</dbReference>
<proteinExistence type="predicted"/>
<gene>
    <name evidence="2" type="ORF">GCM10010136_24220</name>
</gene>